<dbReference type="InterPro" id="IPR001434">
    <property type="entry name" value="OmcB-like_DUF11"/>
</dbReference>
<dbReference type="EMBL" id="BMKA01000002">
    <property type="protein sequence ID" value="GGA19071.1"/>
    <property type="molecule type" value="Genomic_DNA"/>
</dbReference>
<dbReference type="Proteomes" id="UP000628017">
    <property type="component" value="Unassembled WGS sequence"/>
</dbReference>
<dbReference type="InterPro" id="IPR047589">
    <property type="entry name" value="DUF11_rpt"/>
</dbReference>
<reference evidence="2" key="1">
    <citation type="journal article" date="2014" name="Int. J. Syst. Evol. Microbiol.">
        <title>Complete genome sequence of Corynebacterium casei LMG S-19264T (=DSM 44701T), isolated from a smear-ripened cheese.</title>
        <authorList>
            <consortium name="US DOE Joint Genome Institute (JGI-PGF)"/>
            <person name="Walter F."/>
            <person name="Albersmeier A."/>
            <person name="Kalinowski J."/>
            <person name="Ruckert C."/>
        </authorList>
    </citation>
    <scope>NUCLEOTIDE SEQUENCE</scope>
    <source>
        <strain evidence="2">CGMCC 1.15880</strain>
    </source>
</reference>
<proteinExistence type="predicted"/>
<dbReference type="Pfam" id="PF01345">
    <property type="entry name" value="DUF11"/>
    <property type="match status" value="1"/>
</dbReference>
<reference evidence="2" key="2">
    <citation type="submission" date="2020-09" db="EMBL/GenBank/DDBJ databases">
        <authorList>
            <person name="Sun Q."/>
            <person name="Zhou Y."/>
        </authorList>
    </citation>
    <scope>NUCLEOTIDE SEQUENCE</scope>
    <source>
        <strain evidence="2">CGMCC 1.15880</strain>
    </source>
</reference>
<evidence type="ECO:0000259" key="1">
    <source>
        <dbReference type="Pfam" id="PF01345"/>
    </source>
</evidence>
<keyword evidence="3" id="KW-1185">Reference proteome</keyword>
<dbReference type="SUPFAM" id="SSF49478">
    <property type="entry name" value="Cna protein B-type domain"/>
    <property type="match status" value="1"/>
</dbReference>
<evidence type="ECO:0000313" key="3">
    <source>
        <dbReference type="Proteomes" id="UP000628017"/>
    </source>
</evidence>
<evidence type="ECO:0000313" key="2">
    <source>
        <dbReference type="EMBL" id="GGA19071.1"/>
    </source>
</evidence>
<dbReference type="NCBIfam" id="TIGR01451">
    <property type="entry name" value="B_ant_repeat"/>
    <property type="match status" value="1"/>
</dbReference>
<organism evidence="2 3">
    <name type="scientific">Neptunicoccus cionae</name>
    <dbReference type="NCBI Taxonomy" id="2035344"/>
    <lineage>
        <taxon>Bacteria</taxon>
        <taxon>Pseudomonadati</taxon>
        <taxon>Pseudomonadota</taxon>
        <taxon>Alphaproteobacteria</taxon>
        <taxon>Rhodobacterales</taxon>
        <taxon>Paracoccaceae</taxon>
        <taxon>Neptunicoccus</taxon>
    </lineage>
</organism>
<dbReference type="SUPFAM" id="SSF56935">
    <property type="entry name" value="Porins"/>
    <property type="match status" value="1"/>
</dbReference>
<gene>
    <name evidence="2" type="ORF">GCM10011498_19830</name>
</gene>
<comment type="caution">
    <text evidence="2">The sequence shown here is derived from an EMBL/GenBank/DDBJ whole genome shotgun (WGS) entry which is preliminary data.</text>
</comment>
<dbReference type="InterPro" id="IPR013783">
    <property type="entry name" value="Ig-like_fold"/>
</dbReference>
<accession>A0A916R0M6</accession>
<protein>
    <recommendedName>
        <fullName evidence="1">DUF11 domain-containing protein</fullName>
    </recommendedName>
</protein>
<dbReference type="PANTHER" id="PTHR34819">
    <property type="entry name" value="LARGE CYSTEINE-RICH PERIPLASMIC PROTEIN OMCB"/>
    <property type="match status" value="1"/>
</dbReference>
<dbReference type="SUPFAM" id="SSF117074">
    <property type="entry name" value="Hypothetical protein PA1324"/>
    <property type="match status" value="1"/>
</dbReference>
<dbReference type="InterPro" id="IPR051172">
    <property type="entry name" value="Chlamydia_OmcB"/>
</dbReference>
<feature type="domain" description="DUF11" evidence="1">
    <location>
        <begin position="593"/>
        <end position="718"/>
    </location>
</feature>
<dbReference type="Gene3D" id="2.60.40.10">
    <property type="entry name" value="Immunoglobulins"/>
    <property type="match status" value="1"/>
</dbReference>
<name>A0A916R0M6_9RHOB</name>
<dbReference type="Gene3D" id="2.60.40.740">
    <property type="match status" value="1"/>
</dbReference>
<sequence>MLCSAFNQIKKSCHALILGTALGLSVSSPAVSEIAPGGSIIRNIASATYFHRGLGISETVRSNPVEALVREVPALEITGRTDLRLSRGAFAEHAYEITNTGNVDLIYSAWIKNAEKSLMLTDTALFIDANGNGVIDADEREIFKGDTLPIATSESVKLIYRFRVSATALLDDSEESNLRITAFSANSGESVKAEGEGRGMVVIVDQALQLRKKLERRDAPDGEIATFTLALRNNAETIVSAYSVLDGQNIFLDGVSFRGIVLRDAIPLNTTLLSTSPAGKMIAGYHQRGQRKHSYQSTMPEDLSTVDAVAFLHEGDFAIGRSTDVSFAVLVSDHLGPVTVENTAMTYMVADGALSEIPSNTVSFDRIADVTSSLDFIDPDTDTAAETSDLDRDTRLVLTSGACNTSAGVDVVTIEVTSTITNDTETVTATETGANTGIFTTALLPIAQMSLPKSGDGVIASAPGDNLQARAECREQTVFDTLLVRPGSYVFNSLTNETVSNATVQLLNRAGVVVAEVISDSTGFFALGDISEGRYTTHVLPPADYTFASERTDFRGFTRNVDAEASYGDRFKHEGGPVYPMDIPLDPFYGVPLSIEKTANKRQAQTGDFVTYTVQAQNGMNQALTQAILVDTLPRGAIYVEGTALLDGVAIDQPSVDPMGAHRFALGIIPPLETVELTYVLRFTPSARSGDRVNSAYLTGQQAGSGETRLSNTAQATVALDTSNGVFSRKGAIIGSVFMDCNGNGVRDSAEELGVAGVRIITQEGLMVVTDADGKYSLFGLRPVSHVLALQNSTLPEDSKAVVSRVSDMQQAGSRLVALKRGEVRAEDFPLESCTPAVMAEVSTRRDTLRNTDPEGLRSFTELPVDISSNTPQSVRSEAGLATSTQIVGGSRIENGSLQSEGADGASGETKKTLEQVIKTFSPEIGFISLSDQDRLTRRTLSLRVKGPADLGLNLIVNGQKIGGSRIGERSTWAGGNVQAIEYVAVKLVAGENLLQLVGKDPFGNIRKSQEIRVFAPGDAQKIKLVGPKAASASPTERVKFTVQILDTKGELVKAATVVTLNARRGIWDVKDIRANQPGVQIYVDSGIAEVSLIPPQMAGPDLLSAQSGTLGRAEASILFSPNLEERILVGVLEGTVARQSGGQLLNEGEFSAFEDTNTGLRGEIFMKGRVGRETLMTLRYSSDSDEEDRLFRDINTDESYPVYGDESERGYDGQSSSDLYVSFERGASSLVYGDIAIEPGSSAFELGGLRTVTTGVKANWQGERTRVTAFAARTSQEIRTLEIAGRGVSGPYEVDLAGYQEGSDQVDVIVRDRDTGVILSETRLRRMSDYLLDFFLNTIVFDTPLRQADPLGNPVSFRITYNIEGSSGEKYWLYGVEAISELNDRVTIGARAIHSDGAAGTEERYKIYSAFLQNKINDNATLEAEVAQAEDGFGQRGYAGRIAYDYVSEDTRFRFEAARTGLKFAPVGSSVRAGMAQVSLDYERRLSDSRTLVASADYQSDFATKQETLGAEILVRGVVNETLTRASGFRMVVEKSPLDKQTTTYFKDEAVWRPVSTPGMVMKFVKELPLSGEGQGKFIVAADYHVREDLRVFGEFELSFGDLGDKLTRAHIGVEYRVNHWLDGRTEVTTNPGDLGDDLLVQGFSTRLELNERTSLDMTLEHSLNLSRPDSGLTSIALGGAWESRDGNWVAEANLDQTFEKTGNTFYADIGMAGEISPGVTVLARGRHARDGRSGQNARIRERLRVGAAYRPLDDARFNALGWYEYQRDRDINEETQHLWSLAGTWDLQPDLRVNGKYAGQYSSLSSPLGGIETASLTQLLQAGVTWDALPEKLELSGNVYHMWDDDGFAAQAYGIEAGYVFAEGAMVSIGYNHATEQLPFQSRHFQKGLYLRLRLKLTENLWDQLDNFLSQ</sequence>
<dbReference type="PANTHER" id="PTHR34819:SF3">
    <property type="entry name" value="CELL SURFACE PROTEIN"/>
    <property type="match status" value="1"/>
</dbReference>